<gene>
    <name evidence="8" type="ORF">C1H69_14930</name>
</gene>
<feature type="short sequence motif" description="GXSXG" evidence="4">
    <location>
        <begin position="108"/>
        <end position="112"/>
    </location>
</feature>
<feature type="active site" description="Proton acceptor" evidence="4">
    <location>
        <position position="222"/>
    </location>
</feature>
<proteinExistence type="predicted"/>
<dbReference type="GO" id="GO:0016787">
    <property type="term" value="F:hydrolase activity"/>
    <property type="evidence" value="ECO:0007669"/>
    <property type="project" value="UniProtKB-UniRule"/>
</dbReference>
<dbReference type="InterPro" id="IPR016035">
    <property type="entry name" value="Acyl_Trfase/lysoPLipase"/>
</dbReference>
<sequence length="351" mass="36374">MKKAGRRDHTLAPKGKRMAKLIWIGLAITVAATLFVGCGTLRSATLGDPPAPLSLENVRSTTPHGIRTKASAPVVGLALGGGGLRGYAHIGVLQAFEEAGIDVEVIAGTSVGAIIGAAYSSGRTVEEIKQLAENLDVSSLTDWRLSRTSLLRGDALAVWASDMARNTPIEKMPRKFGAVAAVLDTGEAVLVERGDVGMAIRASAAIPGSMPPVESTHGLLVDGGISSLVPVRFARAMGADVVIGVDIYCNSPPRSGSTFLATIARVSRTQTCLVSSVEMAEADVLLAPTIGITDMRSAAQREASILAGYHAAKAAMPAVLDQINGHEHDLGSVRGGRRNHPGEAGMHDDAP</sequence>
<keyword evidence="6" id="KW-0472">Membrane</keyword>
<keyword evidence="1 4" id="KW-0378">Hydrolase</keyword>
<feature type="transmembrane region" description="Helical" evidence="6">
    <location>
        <begin position="21"/>
        <end position="42"/>
    </location>
</feature>
<evidence type="ECO:0000256" key="4">
    <source>
        <dbReference type="PROSITE-ProRule" id="PRU01161"/>
    </source>
</evidence>
<comment type="caution">
    <text evidence="8">The sequence shown here is derived from an EMBL/GenBank/DDBJ whole genome shotgun (WGS) entry which is preliminary data.</text>
</comment>
<feature type="active site" description="Nucleophile" evidence="4">
    <location>
        <position position="110"/>
    </location>
</feature>
<dbReference type="PROSITE" id="PS51635">
    <property type="entry name" value="PNPLA"/>
    <property type="match status" value="1"/>
</dbReference>
<evidence type="ECO:0000256" key="3">
    <source>
        <dbReference type="ARBA" id="ARBA00023098"/>
    </source>
</evidence>
<dbReference type="InterPro" id="IPR050301">
    <property type="entry name" value="NTE"/>
</dbReference>
<dbReference type="InterPro" id="IPR002641">
    <property type="entry name" value="PNPLA_dom"/>
</dbReference>
<keyword evidence="3 4" id="KW-0443">Lipid metabolism</keyword>
<dbReference type="Gene3D" id="3.40.1090.10">
    <property type="entry name" value="Cytosolic phospholipase A2 catalytic domain"/>
    <property type="match status" value="2"/>
</dbReference>
<keyword evidence="6" id="KW-1133">Transmembrane helix</keyword>
<dbReference type="AlphaFoldDB" id="A0A2N7U0W5"/>
<dbReference type="SUPFAM" id="SSF52151">
    <property type="entry name" value="FabD/lysophospholipase-like"/>
    <property type="match status" value="1"/>
</dbReference>
<keyword evidence="6" id="KW-0812">Transmembrane</keyword>
<name>A0A2N7U0W5_9GAMM</name>
<feature type="region of interest" description="Disordered" evidence="5">
    <location>
        <begin position="327"/>
        <end position="351"/>
    </location>
</feature>
<reference evidence="8 9" key="1">
    <citation type="submission" date="2018-01" db="EMBL/GenBank/DDBJ databases">
        <title>Halomonas endophytica sp. nov., isolated from storage liquid in the stems of Populus euphratica.</title>
        <authorList>
            <person name="Chen C."/>
        </authorList>
    </citation>
    <scope>NUCLEOTIDE SEQUENCE [LARGE SCALE GENOMIC DNA]</scope>
    <source>
        <strain evidence="8 9">MC28</strain>
    </source>
</reference>
<evidence type="ECO:0000259" key="7">
    <source>
        <dbReference type="PROSITE" id="PS51635"/>
    </source>
</evidence>
<accession>A0A2N7U0W5</accession>
<dbReference type="Proteomes" id="UP000235803">
    <property type="component" value="Unassembled WGS sequence"/>
</dbReference>
<dbReference type="GO" id="GO:0016042">
    <property type="term" value="P:lipid catabolic process"/>
    <property type="evidence" value="ECO:0007669"/>
    <property type="project" value="UniProtKB-UniRule"/>
</dbReference>
<evidence type="ECO:0000256" key="2">
    <source>
        <dbReference type="ARBA" id="ARBA00022963"/>
    </source>
</evidence>
<evidence type="ECO:0000313" key="9">
    <source>
        <dbReference type="Proteomes" id="UP000235803"/>
    </source>
</evidence>
<feature type="short sequence motif" description="GXGXXG" evidence="4">
    <location>
        <begin position="81"/>
        <end position="86"/>
    </location>
</feature>
<protein>
    <submittedName>
        <fullName evidence="8">Patatin</fullName>
    </submittedName>
</protein>
<dbReference type="PANTHER" id="PTHR14226">
    <property type="entry name" value="NEUROPATHY TARGET ESTERASE/SWISS CHEESE D.MELANOGASTER"/>
    <property type="match status" value="1"/>
</dbReference>
<dbReference type="OrthoDB" id="5290098at2"/>
<feature type="domain" description="PNPLA" evidence="7">
    <location>
        <begin position="77"/>
        <end position="235"/>
    </location>
</feature>
<keyword evidence="2 4" id="KW-0442">Lipid degradation</keyword>
<evidence type="ECO:0000256" key="6">
    <source>
        <dbReference type="SAM" id="Phobius"/>
    </source>
</evidence>
<evidence type="ECO:0000256" key="1">
    <source>
        <dbReference type="ARBA" id="ARBA00022801"/>
    </source>
</evidence>
<dbReference type="EMBL" id="PNRF01000030">
    <property type="protein sequence ID" value="PMR74079.1"/>
    <property type="molecule type" value="Genomic_DNA"/>
</dbReference>
<feature type="short sequence motif" description="DGA/G" evidence="4">
    <location>
        <begin position="222"/>
        <end position="224"/>
    </location>
</feature>
<dbReference type="PANTHER" id="PTHR14226:SF29">
    <property type="entry name" value="NEUROPATHY TARGET ESTERASE SWS"/>
    <property type="match status" value="1"/>
</dbReference>
<keyword evidence="9" id="KW-1185">Reference proteome</keyword>
<organism evidence="8 9">
    <name type="scientific">Billgrantia endophytica</name>
    <dbReference type="NCBI Taxonomy" id="2033802"/>
    <lineage>
        <taxon>Bacteria</taxon>
        <taxon>Pseudomonadati</taxon>
        <taxon>Pseudomonadota</taxon>
        <taxon>Gammaproteobacteria</taxon>
        <taxon>Oceanospirillales</taxon>
        <taxon>Halomonadaceae</taxon>
        <taxon>Billgrantia</taxon>
    </lineage>
</organism>
<evidence type="ECO:0000256" key="5">
    <source>
        <dbReference type="SAM" id="MobiDB-lite"/>
    </source>
</evidence>
<evidence type="ECO:0000313" key="8">
    <source>
        <dbReference type="EMBL" id="PMR74079.1"/>
    </source>
</evidence>
<dbReference type="Pfam" id="PF01734">
    <property type="entry name" value="Patatin"/>
    <property type="match status" value="1"/>
</dbReference>